<evidence type="ECO:0000313" key="6">
    <source>
        <dbReference type="EMBL" id="GAL83773.1"/>
    </source>
</evidence>
<evidence type="ECO:0000256" key="1">
    <source>
        <dbReference type="ARBA" id="ARBA00022898"/>
    </source>
</evidence>
<keyword evidence="7" id="KW-1185">Reference proteome</keyword>
<comment type="caution">
    <text evidence="6">The sequence shown here is derived from an EMBL/GenBank/DDBJ whole genome shotgun (WGS) entry which is preliminary data.</text>
</comment>
<dbReference type="PANTHER" id="PTHR30244:SF36">
    <property type="entry name" value="3-OXO-GLUCOSE-6-PHOSPHATE:GLUTAMATE AMINOTRANSFERASE"/>
    <property type="match status" value="1"/>
</dbReference>
<dbReference type="Pfam" id="PF01041">
    <property type="entry name" value="DegT_DnrJ_EryC1"/>
    <property type="match status" value="1"/>
</dbReference>
<dbReference type="GO" id="GO:0030170">
    <property type="term" value="F:pyridoxal phosphate binding"/>
    <property type="evidence" value="ECO:0007669"/>
    <property type="project" value="TreeGrafter"/>
</dbReference>
<dbReference type="InterPro" id="IPR015424">
    <property type="entry name" value="PyrdxlP-dep_Trfase"/>
</dbReference>
<reference evidence="6 7" key="1">
    <citation type="submission" date="2014-09" db="EMBL/GenBank/DDBJ databases">
        <title>Sporocytophaga myxococcoides PG-01 genome sequencing.</title>
        <authorList>
            <person name="Liu L."/>
            <person name="Gao P.J."/>
            <person name="Chen G.J."/>
            <person name="Wang L.S."/>
        </authorList>
    </citation>
    <scope>NUCLEOTIDE SEQUENCE [LARGE SCALE GENOMIC DNA]</scope>
    <source>
        <strain evidence="6 7">PG-01</strain>
    </source>
</reference>
<gene>
    <name evidence="6" type="ORF">MYP_1001</name>
</gene>
<evidence type="ECO:0000313" key="7">
    <source>
        <dbReference type="Proteomes" id="UP000030185"/>
    </source>
</evidence>
<feature type="modified residue" description="N6-(pyridoxal phosphate)lysine" evidence="4">
    <location>
        <position position="187"/>
    </location>
</feature>
<dbReference type="InterPro" id="IPR015421">
    <property type="entry name" value="PyrdxlP-dep_Trfase_major"/>
</dbReference>
<dbReference type="AlphaFoldDB" id="A0A098LCL9"/>
<feature type="active site" description="Proton acceptor" evidence="3">
    <location>
        <position position="187"/>
    </location>
</feature>
<dbReference type="InterPro" id="IPR000653">
    <property type="entry name" value="DegT/StrS_aminotransferase"/>
</dbReference>
<dbReference type="GO" id="GO:0000271">
    <property type="term" value="P:polysaccharide biosynthetic process"/>
    <property type="evidence" value="ECO:0007669"/>
    <property type="project" value="TreeGrafter"/>
</dbReference>
<evidence type="ECO:0000256" key="5">
    <source>
        <dbReference type="RuleBase" id="RU004508"/>
    </source>
</evidence>
<organism evidence="6 7">
    <name type="scientific">Sporocytophaga myxococcoides</name>
    <dbReference type="NCBI Taxonomy" id="153721"/>
    <lineage>
        <taxon>Bacteria</taxon>
        <taxon>Pseudomonadati</taxon>
        <taxon>Bacteroidota</taxon>
        <taxon>Cytophagia</taxon>
        <taxon>Cytophagales</taxon>
        <taxon>Cytophagaceae</taxon>
        <taxon>Sporocytophaga</taxon>
    </lineage>
</organism>
<keyword evidence="1 4" id="KW-0663">Pyridoxal phosphate</keyword>
<dbReference type="PANTHER" id="PTHR30244">
    <property type="entry name" value="TRANSAMINASE"/>
    <property type="match status" value="1"/>
</dbReference>
<dbReference type="eggNOG" id="COG0399">
    <property type="taxonomic scope" value="Bacteria"/>
</dbReference>
<protein>
    <submittedName>
        <fullName evidence="6">Pleiotropic regulatory protein</fullName>
    </submittedName>
</protein>
<evidence type="ECO:0000256" key="3">
    <source>
        <dbReference type="PIRSR" id="PIRSR000390-1"/>
    </source>
</evidence>
<dbReference type="InterPro" id="IPR015422">
    <property type="entry name" value="PyrdxlP-dep_Trfase_small"/>
</dbReference>
<dbReference type="OrthoDB" id="9804264at2"/>
<sequence length="365" mass="40820">MDFIPFLDLSRQYQKIKQELLKASEEVFEASAFSLGSRVERFEKQFASFCQVKHAVGVDNGTSAIVLALKASGISENDEVLVPANSFIATAAAVSNIGGVPVFVDCTPDTWQISPDDAMRKITSKTKAIIGVHLYGAPFDVNSILKIAEENNLIVIEDCAQAQGATYNGVSVGNFGKAGTFSFYPVKNLGAYGEAGALVTNDEEVSERVRRLRNHGSIEKYVHEEIGFNMRMDALQAAFLSVKLNHLDEWNLRRREIAAFYKSAIWNPKLNFQYVPENCHSVYHLYVVTTKDRDGFREYLNQHKIGSGLHYPIPCHLQKAFSSLGYLKGDLPNSEYLAEHCLSLPMFPELRQSEIEYIAEVINNY</sequence>
<dbReference type="STRING" id="153721.MYP_1001"/>
<dbReference type="PIRSF" id="PIRSF000390">
    <property type="entry name" value="PLP_StrS"/>
    <property type="match status" value="1"/>
</dbReference>
<dbReference type="Gene3D" id="3.40.640.10">
    <property type="entry name" value="Type I PLP-dependent aspartate aminotransferase-like (Major domain)"/>
    <property type="match status" value="1"/>
</dbReference>
<dbReference type="Proteomes" id="UP000030185">
    <property type="component" value="Unassembled WGS sequence"/>
</dbReference>
<evidence type="ECO:0000256" key="2">
    <source>
        <dbReference type="ARBA" id="ARBA00037999"/>
    </source>
</evidence>
<dbReference type="CDD" id="cd00616">
    <property type="entry name" value="AHBA_syn"/>
    <property type="match status" value="1"/>
</dbReference>
<evidence type="ECO:0000256" key="4">
    <source>
        <dbReference type="PIRSR" id="PIRSR000390-2"/>
    </source>
</evidence>
<dbReference type="SUPFAM" id="SSF53383">
    <property type="entry name" value="PLP-dependent transferases"/>
    <property type="match status" value="1"/>
</dbReference>
<dbReference type="RefSeq" id="WP_045459410.1">
    <property type="nucleotide sequence ID" value="NZ_BBLT01000002.1"/>
</dbReference>
<proteinExistence type="inferred from homology"/>
<name>A0A098LCL9_9BACT</name>
<comment type="similarity">
    <text evidence="2 5">Belongs to the DegT/DnrJ/EryC1 family.</text>
</comment>
<dbReference type="GO" id="GO:0008483">
    <property type="term" value="F:transaminase activity"/>
    <property type="evidence" value="ECO:0007669"/>
    <property type="project" value="TreeGrafter"/>
</dbReference>
<dbReference type="EMBL" id="BBLT01000002">
    <property type="protein sequence ID" value="GAL83773.1"/>
    <property type="molecule type" value="Genomic_DNA"/>
</dbReference>
<accession>A0A098LCL9</accession>
<dbReference type="Gene3D" id="3.90.1150.10">
    <property type="entry name" value="Aspartate Aminotransferase, domain 1"/>
    <property type="match status" value="1"/>
</dbReference>